<protein>
    <submittedName>
        <fullName evidence="2">Uncharacterized protein LOC106476951</fullName>
    </submittedName>
</protein>
<reference evidence="2" key="1">
    <citation type="submission" date="2025-08" db="UniProtKB">
        <authorList>
            <consortium name="RefSeq"/>
        </authorList>
    </citation>
    <scope>IDENTIFICATION</scope>
    <source>
        <tissue evidence="2">Muscle</tissue>
    </source>
</reference>
<organism evidence="1 2">
    <name type="scientific">Limulus polyphemus</name>
    <name type="common">Atlantic horseshoe crab</name>
    <dbReference type="NCBI Taxonomy" id="6850"/>
    <lineage>
        <taxon>Eukaryota</taxon>
        <taxon>Metazoa</taxon>
        <taxon>Ecdysozoa</taxon>
        <taxon>Arthropoda</taxon>
        <taxon>Chelicerata</taxon>
        <taxon>Merostomata</taxon>
        <taxon>Xiphosura</taxon>
        <taxon>Limulidae</taxon>
        <taxon>Limulus</taxon>
    </lineage>
</organism>
<name>A0ABM1C2E6_LIMPO</name>
<accession>A0ABM1C2E6</accession>
<evidence type="ECO:0000313" key="1">
    <source>
        <dbReference type="Proteomes" id="UP000694941"/>
    </source>
</evidence>
<evidence type="ECO:0000313" key="2">
    <source>
        <dbReference type="RefSeq" id="XP_013793018.1"/>
    </source>
</evidence>
<gene>
    <name evidence="2" type="primary">LOC106476951</name>
</gene>
<sequence length="375" mass="39768">MAPPGVLTLNLNQVPMLVQQPGTGHVQTLFTLPGSSQVRTLLLPNLSVQGATLVSVPPTEAGGRDIEALPGEQYHVVTPDMQTVVPIPVNNDHVQTLLLPMANSSLNPRGQLQTVILSDSSSVLEAGRQVQTLLVPSNGGGNNIQQLQTVLLPVNDSIAESSQQVQTVIVPANSSLPNQGTVLQTVLAPSLNVETQPDQSAHTLVLRDINLAGLGNTLNHIQGVTPTAEAMADPNCHLQVLLATSAANSSEPTQQQEAVVAIPVSELLVSGEPKSSQALGVLADSRSDSNNVLLYLPQEGLIVEVPNGQNEEKARQWYQDSEIACRGLAALRQVLTQLLSFENITLNSPTGTSSQQTFQILPVDIVREERTENAA</sequence>
<proteinExistence type="predicted"/>
<keyword evidence="1" id="KW-1185">Reference proteome</keyword>
<dbReference type="Proteomes" id="UP000694941">
    <property type="component" value="Unplaced"/>
</dbReference>
<dbReference type="GeneID" id="106476951"/>
<dbReference type="RefSeq" id="XP_013793018.1">
    <property type="nucleotide sequence ID" value="XM_013937564.2"/>
</dbReference>